<dbReference type="InterPro" id="IPR045857">
    <property type="entry name" value="O16G_dom_2"/>
</dbReference>
<accession>A0A8S4N8A2</accession>
<dbReference type="PANTHER" id="PTHR10357">
    <property type="entry name" value="ALPHA-AMYLASE FAMILY MEMBER"/>
    <property type="match status" value="1"/>
</dbReference>
<dbReference type="FunFam" id="3.90.400.10:FF:000001">
    <property type="entry name" value="Maltase A3, isoform A"/>
    <property type="match status" value="1"/>
</dbReference>
<feature type="domain" description="Glycosyl hydrolase family 13 catalytic" evidence="4">
    <location>
        <begin position="79"/>
        <end position="497"/>
    </location>
</feature>
<dbReference type="SUPFAM" id="SSF51445">
    <property type="entry name" value="(Trans)glycosidases"/>
    <property type="match status" value="1"/>
</dbReference>
<evidence type="ECO:0000256" key="2">
    <source>
        <dbReference type="SAM" id="MobiDB-lite"/>
    </source>
</evidence>
<feature type="transmembrane region" description="Helical" evidence="3">
    <location>
        <begin position="34"/>
        <end position="54"/>
    </location>
</feature>
<dbReference type="PANTHER" id="PTHR10357:SF179">
    <property type="entry name" value="NEUTRAL AND BASIC AMINO ACID TRANSPORT PROTEIN RBAT"/>
    <property type="match status" value="1"/>
</dbReference>
<dbReference type="Gene3D" id="3.20.20.80">
    <property type="entry name" value="Glycosidases"/>
    <property type="match status" value="1"/>
</dbReference>
<sequence length="627" mass="71928">MPARRRPREQPRTPRPRPVTQSASQNTEESDSLAWFKPIFLTLGIGIGLMLTLVQHYKLDSSSGDVADLEWWQLSVVYQIYPRSFQDSDGDGIGDLKGIKSRLGYIEYLGVGAIWLSPIYSSPMADFGYDIADFKDIDPIFGNMEDFQNMIEAAHSKGIKVIMDYIPNHSSDKHPWFEASRQSKSTPFRDYYIWHPGKKLSNGKRAPPNNWLSVFGGSAWEWHPVTEEYYLHQFLKEQPDLNWRNENLRQEMLDVFKFWLDKGVDGFRVDAIKHMYETEHIELDEPLSNIPGTTPDQYESLDHIHTANGPEIHEQVALWRQLFDEHQAKTGKYIYMVVEMYDNNVTKIMDYYNSGADQPFNFGLTPPRGLSNNCGGLCVKGLVNDWLTAMPKGAWPNWVVGNHDQKRISTRIGPGFTDAVNMMLLLLPGTPTTYYGEEIGMEDITVAFEDTLDPFGKLFGPGRYMEFCRDPARSPMQWDDTKQAGFSTADKTWLPVHPGHVTRNVKVQQNDTSETSSLQVYRHLVKLRKNDVFRVGNFHYAVVTETIFSFVRHIENQPSFLVAINFGHKTTRTDFFEGTQMWLPEDGQIVLTTGHLKDEDLVIDQTVDLQNISLESGEGIVIEFWRK</sequence>
<proteinExistence type="predicted"/>
<gene>
    <name evidence="5" type="ORF">OFUS_LOCUS4676</name>
</gene>
<dbReference type="InterPro" id="IPR017853">
    <property type="entry name" value="GH"/>
</dbReference>
<dbReference type="OrthoDB" id="1740265at2759"/>
<keyword evidence="3" id="KW-0812">Transmembrane</keyword>
<dbReference type="Gene3D" id="3.90.400.10">
    <property type="entry name" value="Oligo-1,6-glucosidase, Domain 2"/>
    <property type="match status" value="1"/>
</dbReference>
<feature type="region of interest" description="Disordered" evidence="2">
    <location>
        <begin position="1"/>
        <end position="26"/>
    </location>
</feature>
<dbReference type="InterPro" id="IPR006047">
    <property type="entry name" value="GH13_cat_dom"/>
</dbReference>
<evidence type="ECO:0000313" key="6">
    <source>
        <dbReference type="Proteomes" id="UP000749559"/>
    </source>
</evidence>
<name>A0A8S4N8A2_OWEFU</name>
<organism evidence="5 6">
    <name type="scientific">Owenia fusiformis</name>
    <name type="common">Polychaete worm</name>
    <dbReference type="NCBI Taxonomy" id="6347"/>
    <lineage>
        <taxon>Eukaryota</taxon>
        <taxon>Metazoa</taxon>
        <taxon>Spiralia</taxon>
        <taxon>Lophotrochozoa</taxon>
        <taxon>Annelida</taxon>
        <taxon>Polychaeta</taxon>
        <taxon>Sedentaria</taxon>
        <taxon>Canalipalpata</taxon>
        <taxon>Sabellida</taxon>
        <taxon>Oweniida</taxon>
        <taxon>Oweniidae</taxon>
        <taxon>Owenia</taxon>
    </lineage>
</organism>
<dbReference type="Proteomes" id="UP000749559">
    <property type="component" value="Unassembled WGS sequence"/>
</dbReference>
<evidence type="ECO:0000313" key="5">
    <source>
        <dbReference type="EMBL" id="CAH1777671.1"/>
    </source>
</evidence>
<dbReference type="AlphaFoldDB" id="A0A8S4N8A2"/>
<dbReference type="GO" id="GO:0005975">
    <property type="term" value="P:carbohydrate metabolic process"/>
    <property type="evidence" value="ECO:0007669"/>
    <property type="project" value="InterPro"/>
</dbReference>
<evidence type="ECO:0000256" key="3">
    <source>
        <dbReference type="SAM" id="Phobius"/>
    </source>
</evidence>
<keyword evidence="3" id="KW-1133">Transmembrane helix</keyword>
<keyword evidence="3" id="KW-0472">Membrane</keyword>
<dbReference type="InterPro" id="IPR013780">
    <property type="entry name" value="Glyco_hydro_b"/>
</dbReference>
<dbReference type="EMBL" id="CAIIXF020000002">
    <property type="protein sequence ID" value="CAH1777671.1"/>
    <property type="molecule type" value="Genomic_DNA"/>
</dbReference>
<keyword evidence="6" id="KW-1185">Reference proteome</keyword>
<dbReference type="CDD" id="cd11328">
    <property type="entry name" value="AmyAc_maltase"/>
    <property type="match status" value="1"/>
</dbReference>
<evidence type="ECO:0000259" key="4">
    <source>
        <dbReference type="SMART" id="SM00642"/>
    </source>
</evidence>
<keyword evidence="1" id="KW-0325">Glycoprotein</keyword>
<comment type="caution">
    <text evidence="5">The sequence shown here is derived from an EMBL/GenBank/DDBJ whole genome shotgun (WGS) entry which is preliminary data.</text>
</comment>
<dbReference type="SMART" id="SM00642">
    <property type="entry name" value="Aamy"/>
    <property type="match status" value="1"/>
</dbReference>
<dbReference type="Pfam" id="PF00128">
    <property type="entry name" value="Alpha-amylase"/>
    <property type="match status" value="1"/>
</dbReference>
<evidence type="ECO:0000256" key="1">
    <source>
        <dbReference type="ARBA" id="ARBA00023180"/>
    </source>
</evidence>
<protein>
    <recommendedName>
        <fullName evidence="4">Glycosyl hydrolase family 13 catalytic domain-containing protein</fullName>
    </recommendedName>
</protein>
<dbReference type="Gene3D" id="2.60.40.1180">
    <property type="entry name" value="Golgi alpha-mannosidase II"/>
    <property type="match status" value="1"/>
</dbReference>
<reference evidence="5" key="1">
    <citation type="submission" date="2022-03" db="EMBL/GenBank/DDBJ databases">
        <authorList>
            <person name="Martin C."/>
        </authorList>
    </citation>
    <scope>NUCLEOTIDE SEQUENCE</scope>
</reference>